<comment type="caution">
    <text evidence="6">The sequence shown here is derived from an EMBL/GenBank/DDBJ whole genome shotgun (WGS) entry which is preliminary data.</text>
</comment>
<dbReference type="Gene3D" id="1.10.357.10">
    <property type="entry name" value="Tetracycline Repressor, domain 2"/>
    <property type="match status" value="1"/>
</dbReference>
<evidence type="ECO:0000259" key="5">
    <source>
        <dbReference type="PROSITE" id="PS50977"/>
    </source>
</evidence>
<dbReference type="Pfam" id="PF16859">
    <property type="entry name" value="TetR_C_11"/>
    <property type="match status" value="1"/>
</dbReference>
<evidence type="ECO:0000313" key="6">
    <source>
        <dbReference type="EMBL" id="TPG35052.1"/>
    </source>
</evidence>
<protein>
    <submittedName>
        <fullName evidence="6">TetR/AcrR family transcriptional regulator</fullName>
    </submittedName>
</protein>
<dbReference type="OrthoDB" id="9796019at2"/>
<reference evidence="6 7" key="1">
    <citation type="journal article" date="2019" name="Environ. Microbiol.">
        <title>Species interactions and distinct microbial communities in high Arctic permafrost affected cryosols are associated with the CH4 and CO2 gas fluxes.</title>
        <authorList>
            <person name="Altshuler I."/>
            <person name="Hamel J."/>
            <person name="Turney S."/>
            <person name="Magnuson E."/>
            <person name="Levesque R."/>
            <person name="Greer C."/>
            <person name="Whyte L.G."/>
        </authorList>
    </citation>
    <scope>NUCLEOTIDE SEQUENCE [LARGE SCALE GENOMIC DNA]</scope>
    <source>
        <strain evidence="6 7">S5.20</strain>
    </source>
</reference>
<dbReference type="InterPro" id="IPR036271">
    <property type="entry name" value="Tet_transcr_reg_TetR-rel_C_sf"/>
</dbReference>
<dbReference type="GO" id="GO:0000976">
    <property type="term" value="F:transcription cis-regulatory region binding"/>
    <property type="evidence" value="ECO:0007669"/>
    <property type="project" value="TreeGrafter"/>
</dbReference>
<proteinExistence type="predicted"/>
<dbReference type="InterPro" id="IPR009057">
    <property type="entry name" value="Homeodomain-like_sf"/>
</dbReference>
<accession>A0A502EDK3</accession>
<dbReference type="Pfam" id="PF00440">
    <property type="entry name" value="TetR_N"/>
    <property type="match status" value="1"/>
</dbReference>
<dbReference type="EMBL" id="RCZG01000003">
    <property type="protein sequence ID" value="TPG35052.1"/>
    <property type="molecule type" value="Genomic_DNA"/>
</dbReference>
<evidence type="ECO:0000256" key="1">
    <source>
        <dbReference type="ARBA" id="ARBA00023015"/>
    </source>
</evidence>
<dbReference type="Gene3D" id="1.10.10.60">
    <property type="entry name" value="Homeodomain-like"/>
    <property type="match status" value="1"/>
</dbReference>
<evidence type="ECO:0000256" key="3">
    <source>
        <dbReference type="ARBA" id="ARBA00023163"/>
    </source>
</evidence>
<dbReference type="SUPFAM" id="SSF46689">
    <property type="entry name" value="Homeodomain-like"/>
    <property type="match status" value="1"/>
</dbReference>
<sequence>MSTRRPVKRPGGRTAAVTNAIRSAVEDLVTEKGRDKVSIPMVAERAGVNATTIYRRWPDAGAMINDIATYQLDPSRPLPNTGDLRADVATWATEVMLHYRKPVNAALLRAGSANAGEAQSDCLRGLLDEVTRLVEQVGDAPVTAQEVVDGVLAPVMYRIIFIPSSLTDDYAERLTDKLFS</sequence>
<dbReference type="SUPFAM" id="SSF48498">
    <property type="entry name" value="Tetracyclin repressor-like, C-terminal domain"/>
    <property type="match status" value="1"/>
</dbReference>
<keyword evidence="1" id="KW-0805">Transcription regulation</keyword>
<keyword evidence="7" id="KW-1185">Reference proteome</keyword>
<gene>
    <name evidence="6" type="ORF">EAH80_09695</name>
</gene>
<dbReference type="Proteomes" id="UP000320095">
    <property type="component" value="Unassembled WGS sequence"/>
</dbReference>
<feature type="DNA-binding region" description="H-T-H motif" evidence="4">
    <location>
        <begin position="38"/>
        <end position="57"/>
    </location>
</feature>
<organism evidence="6 7">
    <name type="scientific">Mycolicibacterium hodleri</name>
    <dbReference type="NCBI Taxonomy" id="49897"/>
    <lineage>
        <taxon>Bacteria</taxon>
        <taxon>Bacillati</taxon>
        <taxon>Actinomycetota</taxon>
        <taxon>Actinomycetes</taxon>
        <taxon>Mycobacteriales</taxon>
        <taxon>Mycobacteriaceae</taxon>
        <taxon>Mycolicibacterium</taxon>
    </lineage>
</organism>
<evidence type="ECO:0000256" key="4">
    <source>
        <dbReference type="PROSITE-ProRule" id="PRU00335"/>
    </source>
</evidence>
<keyword evidence="3" id="KW-0804">Transcription</keyword>
<dbReference type="PANTHER" id="PTHR30055">
    <property type="entry name" value="HTH-TYPE TRANSCRIPTIONAL REGULATOR RUTR"/>
    <property type="match status" value="1"/>
</dbReference>
<dbReference type="PANTHER" id="PTHR30055:SF148">
    <property type="entry name" value="TETR-FAMILY TRANSCRIPTIONAL REGULATOR"/>
    <property type="match status" value="1"/>
</dbReference>
<evidence type="ECO:0000256" key="2">
    <source>
        <dbReference type="ARBA" id="ARBA00023125"/>
    </source>
</evidence>
<evidence type="ECO:0000313" key="7">
    <source>
        <dbReference type="Proteomes" id="UP000320095"/>
    </source>
</evidence>
<feature type="domain" description="HTH tetR-type" evidence="5">
    <location>
        <begin position="15"/>
        <end position="75"/>
    </location>
</feature>
<dbReference type="InterPro" id="IPR011075">
    <property type="entry name" value="TetR_C"/>
</dbReference>
<keyword evidence="2 4" id="KW-0238">DNA-binding</keyword>
<dbReference type="InterPro" id="IPR050109">
    <property type="entry name" value="HTH-type_TetR-like_transc_reg"/>
</dbReference>
<dbReference type="PROSITE" id="PS50977">
    <property type="entry name" value="HTH_TETR_2"/>
    <property type="match status" value="1"/>
</dbReference>
<dbReference type="InterPro" id="IPR001647">
    <property type="entry name" value="HTH_TetR"/>
</dbReference>
<dbReference type="GO" id="GO:0003700">
    <property type="term" value="F:DNA-binding transcription factor activity"/>
    <property type="evidence" value="ECO:0007669"/>
    <property type="project" value="TreeGrafter"/>
</dbReference>
<dbReference type="RefSeq" id="WP_140689878.1">
    <property type="nucleotide sequence ID" value="NZ_RCZG01000003.1"/>
</dbReference>
<dbReference type="AlphaFoldDB" id="A0A502EDK3"/>
<name>A0A502EDK3_9MYCO</name>